<keyword evidence="2" id="KW-1185">Reference proteome</keyword>
<organism evidence="1 2">
    <name type="scientific">Fusarium oligoseptatum</name>
    <dbReference type="NCBI Taxonomy" id="2604345"/>
    <lineage>
        <taxon>Eukaryota</taxon>
        <taxon>Fungi</taxon>
        <taxon>Dikarya</taxon>
        <taxon>Ascomycota</taxon>
        <taxon>Pezizomycotina</taxon>
        <taxon>Sordariomycetes</taxon>
        <taxon>Hypocreomycetidae</taxon>
        <taxon>Hypocreales</taxon>
        <taxon>Nectriaceae</taxon>
        <taxon>Fusarium</taxon>
        <taxon>Fusarium solani species complex</taxon>
    </lineage>
</organism>
<sequence length="93" mass="10404">MANYSTRSLEFGTKAARQISIYHLGIESRSHGAAGQVFGETLVSRVKTCCVGLERFGRICTHRIISHSTRIEEKWIEKRVKSSNRVSFANCSG</sequence>
<dbReference type="Proteomes" id="UP000287144">
    <property type="component" value="Unassembled WGS sequence"/>
</dbReference>
<name>A0A428U9G7_9HYPO</name>
<proteinExistence type="predicted"/>
<evidence type="ECO:0000313" key="1">
    <source>
        <dbReference type="EMBL" id="RSM10957.1"/>
    </source>
</evidence>
<dbReference type="AlphaFoldDB" id="A0A428U9G7"/>
<evidence type="ECO:0000313" key="2">
    <source>
        <dbReference type="Proteomes" id="UP000287144"/>
    </source>
</evidence>
<accession>A0A428U9G7</accession>
<reference evidence="1 2" key="1">
    <citation type="submission" date="2017-06" db="EMBL/GenBank/DDBJ databases">
        <title>Comparative genomic analysis of Ambrosia Fusariam Clade fungi.</title>
        <authorList>
            <person name="Stajich J.E."/>
            <person name="Carrillo J."/>
            <person name="Kijimoto T."/>
            <person name="Eskalen A."/>
            <person name="O'Donnell K."/>
            <person name="Kasson M."/>
        </authorList>
    </citation>
    <scope>NUCLEOTIDE SEQUENCE [LARGE SCALE GENOMIC DNA]</scope>
    <source>
        <strain evidence="1 2">NRRL62579</strain>
    </source>
</reference>
<protein>
    <submittedName>
        <fullName evidence="1">Uncharacterized protein</fullName>
    </submittedName>
</protein>
<gene>
    <name evidence="1" type="ORF">CEP52_003195</name>
</gene>
<comment type="caution">
    <text evidence="1">The sequence shown here is derived from an EMBL/GenBank/DDBJ whole genome shotgun (WGS) entry which is preliminary data.</text>
</comment>
<dbReference type="EMBL" id="NKCK01000020">
    <property type="protein sequence ID" value="RSM10957.1"/>
    <property type="molecule type" value="Genomic_DNA"/>
</dbReference>